<dbReference type="RefSeq" id="WP_181551492.1">
    <property type="nucleotide sequence ID" value="NZ_JACDUS010000005.1"/>
</dbReference>
<proteinExistence type="predicted"/>
<dbReference type="AlphaFoldDB" id="A0A7W0C9X7"/>
<dbReference type="EMBL" id="JACDUS010000005">
    <property type="protein sequence ID" value="MBA2881843.1"/>
    <property type="molecule type" value="Genomic_DNA"/>
</dbReference>
<sequence length="106" mass="11853">MPLTEEEIGRIVNGVAEKLEIKCQCGLSSDARNEMTHFFGMVKDIGNGRYDQGIEVMRDMGKRYNRMSRTSEALSKALMWLFLASMFSGVLYVGKKGVVAIIKAVK</sequence>
<evidence type="ECO:0000313" key="2">
    <source>
        <dbReference type="EMBL" id="MBA2881843.1"/>
    </source>
</evidence>
<gene>
    <name evidence="2" type="ORF">HNR65_002174</name>
</gene>
<evidence type="ECO:0000313" key="3">
    <source>
        <dbReference type="Proteomes" id="UP000525298"/>
    </source>
</evidence>
<keyword evidence="1" id="KW-0472">Membrane</keyword>
<protein>
    <submittedName>
        <fullName evidence="2">Uncharacterized protein</fullName>
    </submittedName>
</protein>
<accession>A0A7W0C9X7</accession>
<keyword evidence="1" id="KW-1133">Transmembrane helix</keyword>
<dbReference type="Proteomes" id="UP000525298">
    <property type="component" value="Unassembled WGS sequence"/>
</dbReference>
<evidence type="ECO:0000256" key="1">
    <source>
        <dbReference type="SAM" id="Phobius"/>
    </source>
</evidence>
<organism evidence="2 3">
    <name type="scientific">Desulfosalsimonas propionicica</name>
    <dbReference type="NCBI Taxonomy" id="332175"/>
    <lineage>
        <taxon>Bacteria</taxon>
        <taxon>Pseudomonadati</taxon>
        <taxon>Thermodesulfobacteriota</taxon>
        <taxon>Desulfobacteria</taxon>
        <taxon>Desulfobacterales</taxon>
        <taxon>Desulfosalsimonadaceae</taxon>
        <taxon>Desulfosalsimonas</taxon>
    </lineage>
</organism>
<name>A0A7W0C9X7_9BACT</name>
<reference evidence="2 3" key="1">
    <citation type="submission" date="2020-07" db="EMBL/GenBank/DDBJ databases">
        <title>Genomic Encyclopedia of Type Strains, Phase IV (KMG-IV): sequencing the most valuable type-strain genomes for metagenomic binning, comparative biology and taxonomic classification.</title>
        <authorList>
            <person name="Goeker M."/>
        </authorList>
    </citation>
    <scope>NUCLEOTIDE SEQUENCE [LARGE SCALE GENOMIC DNA]</scope>
    <source>
        <strain evidence="2 3">DSM 17721</strain>
    </source>
</reference>
<feature type="transmembrane region" description="Helical" evidence="1">
    <location>
        <begin position="77"/>
        <end position="94"/>
    </location>
</feature>
<keyword evidence="3" id="KW-1185">Reference proteome</keyword>
<keyword evidence="1" id="KW-0812">Transmembrane</keyword>
<comment type="caution">
    <text evidence="2">The sequence shown here is derived from an EMBL/GenBank/DDBJ whole genome shotgun (WGS) entry which is preliminary data.</text>
</comment>